<dbReference type="GO" id="GO:0046872">
    <property type="term" value="F:metal ion binding"/>
    <property type="evidence" value="ECO:0007669"/>
    <property type="project" value="UniProtKB-KW"/>
</dbReference>
<evidence type="ECO:0000313" key="7">
    <source>
        <dbReference type="EMBL" id="SMC82421.1"/>
    </source>
</evidence>
<evidence type="ECO:0000256" key="2">
    <source>
        <dbReference type="ARBA" id="ARBA00022691"/>
    </source>
</evidence>
<comment type="cofactor">
    <cofactor evidence="1">
        <name>[4Fe-4S] cluster</name>
        <dbReference type="ChEBI" id="CHEBI:49883"/>
    </cofactor>
</comment>
<dbReference type="InterPro" id="IPR050377">
    <property type="entry name" value="Radical_SAM_PqqE_MftC-like"/>
</dbReference>
<keyword evidence="8" id="KW-1185">Reference proteome</keyword>
<accession>A0A1W2CBC8</accession>
<evidence type="ECO:0000313" key="8">
    <source>
        <dbReference type="Proteomes" id="UP000192418"/>
    </source>
</evidence>
<keyword evidence="5" id="KW-0411">Iron-sulfur</keyword>
<reference evidence="7 8" key="1">
    <citation type="submission" date="2017-04" db="EMBL/GenBank/DDBJ databases">
        <authorList>
            <person name="Afonso C.L."/>
            <person name="Miller P.J."/>
            <person name="Scott M.A."/>
            <person name="Spackman E."/>
            <person name="Goraichik I."/>
            <person name="Dimitrov K.M."/>
            <person name="Suarez D.L."/>
            <person name="Swayne D.E."/>
        </authorList>
    </citation>
    <scope>NUCLEOTIDE SEQUENCE [LARGE SCALE GENOMIC DNA]</scope>
    <source>
        <strain evidence="7 8">DSM 3385</strain>
    </source>
</reference>
<dbReference type="PANTHER" id="PTHR11228">
    <property type="entry name" value="RADICAL SAM DOMAIN PROTEIN"/>
    <property type="match status" value="1"/>
</dbReference>
<dbReference type="AlphaFoldDB" id="A0A1W2CBC8"/>
<dbReference type="SFLD" id="SFLDG01386">
    <property type="entry name" value="main_SPASM_domain-containing"/>
    <property type="match status" value="1"/>
</dbReference>
<evidence type="ECO:0000259" key="6">
    <source>
        <dbReference type="PROSITE" id="PS51918"/>
    </source>
</evidence>
<dbReference type="Proteomes" id="UP000192418">
    <property type="component" value="Unassembled WGS sequence"/>
</dbReference>
<dbReference type="EMBL" id="FWXY01000011">
    <property type="protein sequence ID" value="SMC82421.1"/>
    <property type="molecule type" value="Genomic_DNA"/>
</dbReference>
<dbReference type="SFLD" id="SFLDS00029">
    <property type="entry name" value="Radical_SAM"/>
    <property type="match status" value="1"/>
</dbReference>
<dbReference type="Gene3D" id="3.20.20.70">
    <property type="entry name" value="Aldolase class I"/>
    <property type="match status" value="1"/>
</dbReference>
<dbReference type="InterPro" id="IPR058240">
    <property type="entry name" value="rSAM_sf"/>
</dbReference>
<evidence type="ECO:0000256" key="1">
    <source>
        <dbReference type="ARBA" id="ARBA00001966"/>
    </source>
</evidence>
<dbReference type="STRING" id="1121400.SAMN02746065_11175"/>
<dbReference type="SFLD" id="SFLDG01067">
    <property type="entry name" value="SPASM/twitch_domain_containing"/>
    <property type="match status" value="1"/>
</dbReference>
<keyword evidence="2" id="KW-0949">S-adenosyl-L-methionine</keyword>
<dbReference type="CDD" id="cd01335">
    <property type="entry name" value="Radical_SAM"/>
    <property type="match status" value="1"/>
</dbReference>
<dbReference type="RefSeq" id="WP_084069520.1">
    <property type="nucleotide sequence ID" value="NZ_FWXY01000011.1"/>
</dbReference>
<sequence length="334" mass="37343">MNKKTVAFSKDSSNLFFHLLTKCNLSCKHCYINKKEHGENTLDIETIKRWLNLFSEKCNTINVIFLGGEPTLHPDLSLAVKEAGRLGFKSITIDTNGYLFHDILHRVTPDEVDFISFSLDGATPATNDVIRGKGCHEQVVKGVKKAVAEGFSTSMIYTVSGDNIHELHRMPELVKGWGLERFFIQVIGIRGESADTNNDLQVSMEQWLNVVPGVAEAMARQGIIVTYPRVFLDETEPFQCAGIVADNYFIFPNGRIYRCPLCEDFPLHSFTIDGNAIVPTGKINETDLFDLTIPEGCVMNKMIQPGNITYKSDGTPLKRIACCMLKEEMSPINV</sequence>
<evidence type="ECO:0000256" key="5">
    <source>
        <dbReference type="ARBA" id="ARBA00023014"/>
    </source>
</evidence>
<dbReference type="InterPro" id="IPR013785">
    <property type="entry name" value="Aldolase_TIM"/>
</dbReference>
<dbReference type="GO" id="GO:0003824">
    <property type="term" value="F:catalytic activity"/>
    <property type="evidence" value="ECO:0007669"/>
    <property type="project" value="InterPro"/>
</dbReference>
<dbReference type="OrthoDB" id="9782387at2"/>
<dbReference type="SUPFAM" id="SSF102114">
    <property type="entry name" value="Radical SAM enzymes"/>
    <property type="match status" value="1"/>
</dbReference>
<proteinExistence type="predicted"/>
<dbReference type="InterPro" id="IPR007197">
    <property type="entry name" value="rSAM"/>
</dbReference>
<feature type="domain" description="Radical SAM core" evidence="6">
    <location>
        <begin position="9"/>
        <end position="228"/>
    </location>
</feature>
<dbReference type="PANTHER" id="PTHR11228:SF7">
    <property type="entry name" value="PQQA PEPTIDE CYCLASE"/>
    <property type="match status" value="1"/>
</dbReference>
<evidence type="ECO:0000256" key="4">
    <source>
        <dbReference type="ARBA" id="ARBA00023004"/>
    </source>
</evidence>
<protein>
    <submittedName>
        <fullName evidence="7">Radical SAM superfamily enzyme, MoaA/NifB/PqqE/SkfB family</fullName>
    </submittedName>
</protein>
<evidence type="ECO:0000256" key="3">
    <source>
        <dbReference type="ARBA" id="ARBA00022723"/>
    </source>
</evidence>
<dbReference type="SMART" id="SM00729">
    <property type="entry name" value="Elp3"/>
    <property type="match status" value="1"/>
</dbReference>
<dbReference type="Pfam" id="PF04055">
    <property type="entry name" value="Radical_SAM"/>
    <property type="match status" value="1"/>
</dbReference>
<organism evidence="7 8">
    <name type="scientific">Desulfocicer vacuolatum DSM 3385</name>
    <dbReference type="NCBI Taxonomy" id="1121400"/>
    <lineage>
        <taxon>Bacteria</taxon>
        <taxon>Pseudomonadati</taxon>
        <taxon>Thermodesulfobacteriota</taxon>
        <taxon>Desulfobacteria</taxon>
        <taxon>Desulfobacterales</taxon>
        <taxon>Desulfobacteraceae</taxon>
        <taxon>Desulfocicer</taxon>
    </lineage>
</organism>
<keyword evidence="3" id="KW-0479">Metal-binding</keyword>
<dbReference type="InterPro" id="IPR006638">
    <property type="entry name" value="Elp3/MiaA/NifB-like_rSAM"/>
</dbReference>
<keyword evidence="4" id="KW-0408">Iron</keyword>
<gene>
    <name evidence="7" type="ORF">SAMN02746065_11175</name>
</gene>
<dbReference type="PROSITE" id="PS51918">
    <property type="entry name" value="RADICAL_SAM"/>
    <property type="match status" value="1"/>
</dbReference>
<name>A0A1W2CBC8_9BACT</name>
<dbReference type="GO" id="GO:0051536">
    <property type="term" value="F:iron-sulfur cluster binding"/>
    <property type="evidence" value="ECO:0007669"/>
    <property type="project" value="UniProtKB-KW"/>
</dbReference>